<protein>
    <submittedName>
        <fullName evidence="1">Uncharacterized protein</fullName>
    </submittedName>
</protein>
<dbReference type="AlphaFoldDB" id="A0AAV4GDB8"/>
<evidence type="ECO:0000313" key="2">
    <source>
        <dbReference type="Proteomes" id="UP000762676"/>
    </source>
</evidence>
<dbReference type="PANTHER" id="PTHR46601:SF1">
    <property type="entry name" value="ADF-H DOMAIN-CONTAINING PROTEIN"/>
    <property type="match status" value="1"/>
</dbReference>
<reference evidence="1 2" key="1">
    <citation type="journal article" date="2021" name="Elife">
        <title>Chloroplast acquisition without the gene transfer in kleptoplastic sea slugs, Plakobranchus ocellatus.</title>
        <authorList>
            <person name="Maeda T."/>
            <person name="Takahashi S."/>
            <person name="Yoshida T."/>
            <person name="Shimamura S."/>
            <person name="Takaki Y."/>
            <person name="Nagai Y."/>
            <person name="Toyoda A."/>
            <person name="Suzuki Y."/>
            <person name="Arimoto A."/>
            <person name="Ishii H."/>
            <person name="Satoh N."/>
            <person name="Nishiyama T."/>
            <person name="Hasebe M."/>
            <person name="Maruyama T."/>
            <person name="Minagawa J."/>
            <person name="Obokata J."/>
            <person name="Shigenobu S."/>
        </authorList>
    </citation>
    <scope>NUCLEOTIDE SEQUENCE [LARGE SCALE GENOMIC DNA]</scope>
</reference>
<name>A0AAV4GDB8_9GAST</name>
<feature type="non-terminal residue" evidence="1">
    <location>
        <position position="1"/>
    </location>
</feature>
<dbReference type="Proteomes" id="UP000762676">
    <property type="component" value="Unassembled WGS sequence"/>
</dbReference>
<proteinExistence type="predicted"/>
<sequence length="182" mass="20929">KASYASEVKSAYFAKQQITLHPIVAYYKDANYQLVLHALMYVSDDTCHDHHLVNHFTLSALEFLKAEPLIQSAYIYSPIKVGSYVRWTYSVGKRILSYNALPLTARPRNDTDSATAPHIRLTPTVRQHHRLKKGMRRKPGMSSVDSAVRLMPRQLVLLQQPSVVAIFEHADHLYTRWNKLKE</sequence>
<dbReference type="EMBL" id="BMAT01012023">
    <property type="protein sequence ID" value="GFR83692.1"/>
    <property type="molecule type" value="Genomic_DNA"/>
</dbReference>
<comment type="caution">
    <text evidence="1">The sequence shown here is derived from an EMBL/GenBank/DDBJ whole genome shotgun (WGS) entry which is preliminary data.</text>
</comment>
<dbReference type="PANTHER" id="PTHR46601">
    <property type="entry name" value="ULP_PROTEASE DOMAIN-CONTAINING PROTEIN"/>
    <property type="match status" value="1"/>
</dbReference>
<organism evidence="1 2">
    <name type="scientific">Elysia marginata</name>
    <dbReference type="NCBI Taxonomy" id="1093978"/>
    <lineage>
        <taxon>Eukaryota</taxon>
        <taxon>Metazoa</taxon>
        <taxon>Spiralia</taxon>
        <taxon>Lophotrochozoa</taxon>
        <taxon>Mollusca</taxon>
        <taxon>Gastropoda</taxon>
        <taxon>Heterobranchia</taxon>
        <taxon>Euthyneura</taxon>
        <taxon>Panpulmonata</taxon>
        <taxon>Sacoglossa</taxon>
        <taxon>Placobranchoidea</taxon>
        <taxon>Plakobranchidae</taxon>
        <taxon>Elysia</taxon>
    </lineage>
</organism>
<evidence type="ECO:0000313" key="1">
    <source>
        <dbReference type="EMBL" id="GFR83692.1"/>
    </source>
</evidence>
<gene>
    <name evidence="1" type="ORF">ElyMa_005981500</name>
</gene>
<accession>A0AAV4GDB8</accession>
<keyword evidence="2" id="KW-1185">Reference proteome</keyword>